<dbReference type="GO" id="GO:0007034">
    <property type="term" value="P:vacuolar transport"/>
    <property type="evidence" value="ECO:0007669"/>
    <property type="project" value="TreeGrafter"/>
</dbReference>
<comment type="subcellular location">
    <subcellularLocation>
        <location evidence="1">Endomembrane system</location>
    </subcellularLocation>
</comment>
<reference evidence="12 13" key="1">
    <citation type="journal article" date="2023" name="G3 (Bethesda)">
        <title>A high-quality reference genome for the fission yeast Schizosaccharomyces osmophilus.</title>
        <authorList>
            <person name="Jia G.S."/>
            <person name="Zhang W.C."/>
            <person name="Liang Y."/>
            <person name="Liu X.H."/>
            <person name="Rhind N."/>
            <person name="Pidoux A."/>
            <person name="Brysch-Herzberg M."/>
            <person name="Du L.L."/>
        </authorList>
    </citation>
    <scope>NUCLEOTIDE SEQUENCE [LARGE SCALE GENOMIC DNA]</scope>
    <source>
        <strain evidence="12 13">CBS 15793</strain>
    </source>
</reference>
<evidence type="ECO:0000259" key="11">
    <source>
        <dbReference type="PROSITE" id="PS51914"/>
    </source>
</evidence>
<dbReference type="PANTHER" id="PTHR15071:SF0">
    <property type="entry name" value="MANNOSE 6-PHOSPHATE RECEPTOR-LIKE PROTEIN 1"/>
    <property type="match status" value="1"/>
</dbReference>
<protein>
    <submittedName>
        <fullName evidence="12">Cation dependent mannose-6-phosphate cargo receptor Mrl1</fullName>
    </submittedName>
</protein>
<dbReference type="GeneID" id="80875726"/>
<keyword evidence="8" id="KW-0325">Glycoprotein</keyword>
<dbReference type="InterPro" id="IPR044865">
    <property type="entry name" value="MRH_dom"/>
</dbReference>
<proteinExistence type="predicted"/>
<dbReference type="SUPFAM" id="SSF50911">
    <property type="entry name" value="Mannose 6-phosphate receptor domain"/>
    <property type="match status" value="1"/>
</dbReference>
<dbReference type="PANTHER" id="PTHR15071">
    <property type="entry name" value="MANNOSE-6-PHOSPHATE RECEPTOR FAMILY MEMBER"/>
    <property type="match status" value="1"/>
</dbReference>
<dbReference type="Pfam" id="PF02157">
    <property type="entry name" value="Man-6-P_recep"/>
    <property type="match status" value="1"/>
</dbReference>
<keyword evidence="13" id="KW-1185">Reference proteome</keyword>
<feature type="chain" id="PRO_5042297206" evidence="10">
    <location>
        <begin position="25"/>
        <end position="296"/>
    </location>
</feature>
<dbReference type="Gene3D" id="2.70.130.10">
    <property type="entry name" value="Mannose-6-phosphate receptor binding domain"/>
    <property type="match status" value="1"/>
</dbReference>
<evidence type="ECO:0000256" key="6">
    <source>
        <dbReference type="ARBA" id="ARBA00023136"/>
    </source>
</evidence>
<evidence type="ECO:0000256" key="9">
    <source>
        <dbReference type="SAM" id="Phobius"/>
    </source>
</evidence>
<evidence type="ECO:0000256" key="10">
    <source>
        <dbReference type="SAM" id="SignalP"/>
    </source>
</evidence>
<evidence type="ECO:0000256" key="8">
    <source>
        <dbReference type="ARBA" id="ARBA00023180"/>
    </source>
</evidence>
<dbReference type="Proteomes" id="UP001212411">
    <property type="component" value="Chromosome 1"/>
</dbReference>
<keyword evidence="4 10" id="KW-0732">Signal</keyword>
<evidence type="ECO:0000256" key="4">
    <source>
        <dbReference type="ARBA" id="ARBA00022729"/>
    </source>
</evidence>
<feature type="domain" description="MRH" evidence="11">
    <location>
        <begin position="40"/>
        <end position="194"/>
    </location>
</feature>
<name>A0AAE9W8K8_9SCHI</name>
<evidence type="ECO:0000256" key="1">
    <source>
        <dbReference type="ARBA" id="ARBA00004308"/>
    </source>
</evidence>
<keyword evidence="2" id="KW-0813">Transport</keyword>
<dbReference type="RefSeq" id="XP_056035939.1">
    <property type="nucleotide sequence ID" value="XM_056181037.1"/>
</dbReference>
<dbReference type="InterPro" id="IPR028927">
    <property type="entry name" value="Man-6-P_rcpt"/>
</dbReference>
<keyword evidence="7" id="KW-1015">Disulfide bond</keyword>
<dbReference type="GO" id="GO:0005770">
    <property type="term" value="C:late endosome"/>
    <property type="evidence" value="ECO:0007669"/>
    <property type="project" value="TreeGrafter"/>
</dbReference>
<dbReference type="KEGG" id="som:SOMG_02245"/>
<gene>
    <name evidence="12" type="primary">mrl1</name>
    <name evidence="12" type="ORF">SOMG_02245</name>
</gene>
<evidence type="ECO:0000256" key="3">
    <source>
        <dbReference type="ARBA" id="ARBA00022692"/>
    </source>
</evidence>
<keyword evidence="5 9" id="KW-1133">Transmembrane helix</keyword>
<evidence type="ECO:0000313" key="13">
    <source>
        <dbReference type="Proteomes" id="UP001212411"/>
    </source>
</evidence>
<keyword evidence="12" id="KW-0675">Receptor</keyword>
<feature type="transmembrane region" description="Helical" evidence="9">
    <location>
        <begin position="243"/>
        <end position="262"/>
    </location>
</feature>
<evidence type="ECO:0000256" key="5">
    <source>
        <dbReference type="ARBA" id="ARBA00022989"/>
    </source>
</evidence>
<evidence type="ECO:0000256" key="2">
    <source>
        <dbReference type="ARBA" id="ARBA00022448"/>
    </source>
</evidence>
<sequence length="296" mass="33255">MSSLVRLTYGILFSLIFLTKFARCVPFHPTKRASEDKGESFCSLHHPGTGEFYDLSPLSRSNLSAKGDYNVSGYDYGVNFTLNLCKPVTSNISNYAFAGDIPSPESIGGFFTDERKRLFSIGETSYQPYFRGKKLIMELENGSICPSSDDLRMRSIISFSCNRDPYASSSISYIANVFDCAYFFEWKTIHACPTVKKETTLNPFSVFLIFCTVAFLAYFVGGCMYNRAIFNARGLRQIPNYDLWNSMLSFIVDFTIIAFTSLGSCFNFRKPSGIRLGEGTMNNMEDALIDDIDTNA</sequence>
<keyword evidence="3 9" id="KW-0812">Transmembrane</keyword>
<evidence type="ECO:0000256" key="7">
    <source>
        <dbReference type="ARBA" id="ARBA00023157"/>
    </source>
</evidence>
<dbReference type="EMBL" id="CP115611">
    <property type="protein sequence ID" value="WBW71696.1"/>
    <property type="molecule type" value="Genomic_DNA"/>
</dbReference>
<feature type="signal peptide" evidence="10">
    <location>
        <begin position="1"/>
        <end position="24"/>
    </location>
</feature>
<feature type="transmembrane region" description="Helical" evidence="9">
    <location>
        <begin position="204"/>
        <end position="222"/>
    </location>
</feature>
<dbReference type="PROSITE" id="PS51914">
    <property type="entry name" value="MRH"/>
    <property type="match status" value="1"/>
</dbReference>
<keyword evidence="6 9" id="KW-0472">Membrane</keyword>
<dbReference type="InterPro" id="IPR009011">
    <property type="entry name" value="Man6P_isomerase_rcpt-bd_dom_sf"/>
</dbReference>
<organism evidence="12 13">
    <name type="scientific">Schizosaccharomyces osmophilus</name>
    <dbReference type="NCBI Taxonomy" id="2545709"/>
    <lineage>
        <taxon>Eukaryota</taxon>
        <taxon>Fungi</taxon>
        <taxon>Dikarya</taxon>
        <taxon>Ascomycota</taxon>
        <taxon>Taphrinomycotina</taxon>
        <taxon>Schizosaccharomycetes</taxon>
        <taxon>Schizosaccharomycetales</taxon>
        <taxon>Schizosaccharomycetaceae</taxon>
        <taxon>Schizosaccharomyces</taxon>
    </lineage>
</organism>
<dbReference type="GO" id="GO:0010008">
    <property type="term" value="C:endosome membrane"/>
    <property type="evidence" value="ECO:0007669"/>
    <property type="project" value="UniProtKB-SubCell"/>
</dbReference>
<dbReference type="GO" id="GO:0000139">
    <property type="term" value="C:Golgi membrane"/>
    <property type="evidence" value="ECO:0007669"/>
    <property type="project" value="UniProtKB-SubCell"/>
</dbReference>
<evidence type="ECO:0000313" key="12">
    <source>
        <dbReference type="EMBL" id="WBW71696.1"/>
    </source>
</evidence>
<accession>A0AAE9W8K8</accession>
<dbReference type="AlphaFoldDB" id="A0AAE9W8K8"/>